<feature type="region of interest" description="Disordered" evidence="1">
    <location>
        <begin position="273"/>
        <end position="340"/>
    </location>
</feature>
<organism evidence="2 3">
    <name type="scientific">Reticulomyxa filosa</name>
    <dbReference type="NCBI Taxonomy" id="46433"/>
    <lineage>
        <taxon>Eukaryota</taxon>
        <taxon>Sar</taxon>
        <taxon>Rhizaria</taxon>
        <taxon>Retaria</taxon>
        <taxon>Foraminifera</taxon>
        <taxon>Monothalamids</taxon>
        <taxon>Reticulomyxidae</taxon>
        <taxon>Reticulomyxa</taxon>
    </lineage>
</organism>
<evidence type="ECO:0000256" key="1">
    <source>
        <dbReference type="SAM" id="MobiDB-lite"/>
    </source>
</evidence>
<sequence>MRSTSDSNVWTETSEEVMTILPKFPTINEREGKPQQVAVSPIPQTKAIPTAIISLQDMTNEALVQTFCKVEFVQHAHLGPNKFTQWKEMMEEINSRLNHKSKHNGYSLMVKPPPPRTNLAKDKKDTPFVGVLLQSGNAVIFMSQVFRYLPLYYPLDQTNAESKVNANKDEHKNEIGERQHKKQVCLQVLQLLHSLLQRGKGKDSGTQYYEMKRLVGHSGGIVVLFDLLQLYRNDKSCLSILHKCCYILWQLLNVADNMEIMFALATASNVKNRPKISNKKQPNKSAQRRGYDYDDENDSNNDNGNGNDNKNDNNNNNNNDNDNDNDNDSENGNGNEQGQRVNDATNYVYCLTGLLLQYYTQDKMLCELVLPLLLSMSQYNEQLNNVVLKNKGLTVCILVIQFLMQEETESKHDYNSNYATTAAANSLMMAIEVNTKKNTNIIGQAIMCLAQMTHYPSNIEYLEQLHVKSLKVGQSHPSKNSNQRGVVEVLVELCTHVGVVYLNDTKIIHRNSLLLSNLSTSPMLQQLLRKACDLVPLLTTSCIKHIPNQSMLQAKTNKDKETLAMTQEIHIALLTCMQNMWRQVPPKPRAKVNANALVETEPMKERMNEIGVFVKQKFHVTLYKLIKWYDRYQQCCHPNPVSIDTKSTRVIHLCLILLRVLCVNNFCITQLLESRILSVTITILQQYVVAMDALNKSEDQEGVLSLLNDLWYLFNDLFPYMDNDNIYALLKEYGLSLTYVQVKEYVSCLKIHPRLSLHEQKRRASLTIDPNNGLVPARPVSPPTMDQSPPNKNVDKKDNELNVEELLQQQIIHDRSNHGGEYYAFQLSRSKGTQLLGILSEYKKWDSKKISHVLTLLYQMTMYNQPSDFLLTVGIIPTLLTYIVSQTQPFHQDIVGQTIWILRILANTLLHHLWYCEEELQNCWKEYQQTKANILKFQKTQIRANTEFMQEWNQWQKNLVKNCLEFAIKVKMIDQPKIYSLVNGIFITLHGAKIVVRKPSNDEVHRNNANTTLETTVKSRGALAFYFFLRKKLNHKVGKIKVSDISYVYRPDVKKHIKISENENSDNGSDDDMLHHYPQSLLSDMSRNQTIQHRLFIIVLKSQLPYHNDNSSIGRISDQKSISSTSSSNCTIHSNTPLFVVTQTLEECVFWLDALSELTDPQRLKMKLNYQKKRKHRTENNIVNLNQYNPLATNRQQNKVSQV</sequence>
<dbReference type="AlphaFoldDB" id="X6NIV8"/>
<proteinExistence type="predicted"/>
<feature type="compositionally biased region" description="Basic residues" evidence="1">
    <location>
        <begin position="273"/>
        <end position="282"/>
    </location>
</feature>
<comment type="caution">
    <text evidence="2">The sequence shown here is derived from an EMBL/GenBank/DDBJ whole genome shotgun (WGS) entry which is preliminary data.</text>
</comment>
<reference evidence="2 3" key="1">
    <citation type="journal article" date="2013" name="Curr. Biol.">
        <title>The Genome of the Foraminiferan Reticulomyxa filosa.</title>
        <authorList>
            <person name="Glockner G."/>
            <person name="Hulsmann N."/>
            <person name="Schleicher M."/>
            <person name="Noegel A.A."/>
            <person name="Eichinger L."/>
            <person name="Gallinger C."/>
            <person name="Pawlowski J."/>
            <person name="Sierra R."/>
            <person name="Euteneuer U."/>
            <person name="Pillet L."/>
            <person name="Moustafa A."/>
            <person name="Platzer M."/>
            <person name="Groth M."/>
            <person name="Szafranski K."/>
            <person name="Schliwa M."/>
        </authorList>
    </citation>
    <scope>NUCLEOTIDE SEQUENCE [LARGE SCALE GENOMIC DNA]</scope>
</reference>
<keyword evidence="3" id="KW-1185">Reference proteome</keyword>
<dbReference type="Proteomes" id="UP000023152">
    <property type="component" value="Unassembled WGS sequence"/>
</dbReference>
<evidence type="ECO:0000313" key="3">
    <source>
        <dbReference type="Proteomes" id="UP000023152"/>
    </source>
</evidence>
<feature type="region of interest" description="Disordered" evidence="1">
    <location>
        <begin position="768"/>
        <end position="796"/>
    </location>
</feature>
<feature type="compositionally biased region" description="Low complexity" evidence="1">
    <location>
        <begin position="300"/>
        <end position="320"/>
    </location>
</feature>
<gene>
    <name evidence="2" type="ORF">RFI_10871</name>
</gene>
<dbReference type="PANTHER" id="PTHR42264">
    <property type="entry name" value="EPHRIN_REC_LIKE DOMAIN-CONTAINING PROTEIN"/>
    <property type="match status" value="1"/>
</dbReference>
<accession>X6NIV8</accession>
<evidence type="ECO:0000313" key="2">
    <source>
        <dbReference type="EMBL" id="ETO26265.1"/>
    </source>
</evidence>
<dbReference type="EMBL" id="ASPP01007985">
    <property type="protein sequence ID" value="ETO26265.1"/>
    <property type="molecule type" value="Genomic_DNA"/>
</dbReference>
<protein>
    <submittedName>
        <fullName evidence="2">Uncharacterized protein</fullName>
    </submittedName>
</protein>
<name>X6NIV8_RETFI</name>